<evidence type="ECO:0000256" key="1">
    <source>
        <dbReference type="SAM" id="MobiDB-lite"/>
    </source>
</evidence>
<evidence type="ECO:0000259" key="2">
    <source>
        <dbReference type="PROSITE" id="PS50181"/>
    </source>
</evidence>
<dbReference type="NCBIfam" id="TIGR01640">
    <property type="entry name" value="F_box_assoc_1"/>
    <property type="match status" value="1"/>
</dbReference>
<proteinExistence type="predicted"/>
<protein>
    <submittedName>
        <fullName evidence="3">F-box domain containing protein</fullName>
    </submittedName>
</protein>
<dbReference type="EMBL" id="JXTB01000655">
    <property type="protein sequence ID" value="PON34523.1"/>
    <property type="molecule type" value="Genomic_DNA"/>
</dbReference>
<dbReference type="Gene3D" id="1.20.1280.50">
    <property type="match status" value="1"/>
</dbReference>
<dbReference type="SUPFAM" id="SSF117281">
    <property type="entry name" value="Kelch motif"/>
    <property type="match status" value="1"/>
</dbReference>
<sequence>MEELLVFGLVLRHREIFASISLHLISKTLHEHQSSQDVAVISFLEEETLCLWSIRITAERTMENLRREIIVDVLSRLTVKDLLRYRKVCKAWRSLIDGPDFIKIHLDRSKKTNSNNGIVLTGRDLYWVDSGSLDSAVRLDPPLDSKKGIDVGGSCNGLLALVNTKGDMAFWNPSTRRYRGLPISSLECPSGFGLYKLKMIGFGYDPINDDHKLLRMVNFSSVESDEYFFQSHAGVYSLRAKTWKRIKDFPCLLIPHHVCGVSFCNALHWVATRKSGTCEFSDSVFAYDLVTEDCRELSLPDYTKNCGICTMKVVELGDWLCVVGNFKREDEKAVLVEIWAMKEYGVKESWTKLFSVVPSNHVTGPFGYLIPLAYFKGSDDDKVLLNVDGEKFLLYDMKGRRIQSVTILGCPRSFDHTSVSCVESLVGVDGGYEEINTKKQAGENRNKKEKQQPRK</sequence>
<dbReference type="OrthoDB" id="591557at2759"/>
<dbReference type="Pfam" id="PF07734">
    <property type="entry name" value="FBA_1"/>
    <property type="match status" value="1"/>
</dbReference>
<dbReference type="InterPro" id="IPR050796">
    <property type="entry name" value="SCF_F-box_component"/>
</dbReference>
<dbReference type="InterPro" id="IPR006527">
    <property type="entry name" value="F-box-assoc_dom_typ1"/>
</dbReference>
<dbReference type="Proteomes" id="UP000237105">
    <property type="component" value="Unassembled WGS sequence"/>
</dbReference>
<dbReference type="InterPro" id="IPR036047">
    <property type="entry name" value="F-box-like_dom_sf"/>
</dbReference>
<feature type="region of interest" description="Disordered" evidence="1">
    <location>
        <begin position="436"/>
        <end position="455"/>
    </location>
</feature>
<feature type="domain" description="F-box" evidence="2">
    <location>
        <begin position="59"/>
        <end position="106"/>
    </location>
</feature>
<name>A0A2P5ADC3_PARAD</name>
<dbReference type="PANTHER" id="PTHR31672">
    <property type="entry name" value="BNACNNG10540D PROTEIN"/>
    <property type="match status" value="1"/>
</dbReference>
<dbReference type="InterPro" id="IPR001810">
    <property type="entry name" value="F-box_dom"/>
</dbReference>
<comment type="caution">
    <text evidence="3">The sequence shown here is derived from an EMBL/GenBank/DDBJ whole genome shotgun (WGS) entry which is preliminary data.</text>
</comment>
<dbReference type="PANTHER" id="PTHR31672:SF13">
    <property type="entry name" value="F-BOX PROTEIN CPR30-LIKE"/>
    <property type="match status" value="1"/>
</dbReference>
<evidence type="ECO:0000313" key="3">
    <source>
        <dbReference type="EMBL" id="PON34523.1"/>
    </source>
</evidence>
<dbReference type="SUPFAM" id="SSF81383">
    <property type="entry name" value="F-box domain"/>
    <property type="match status" value="1"/>
</dbReference>
<feature type="non-terminal residue" evidence="3">
    <location>
        <position position="455"/>
    </location>
</feature>
<keyword evidence="4" id="KW-1185">Reference proteome</keyword>
<dbReference type="Pfam" id="PF00646">
    <property type="entry name" value="F-box"/>
    <property type="match status" value="1"/>
</dbReference>
<dbReference type="InterPro" id="IPR017451">
    <property type="entry name" value="F-box-assoc_interact_dom"/>
</dbReference>
<dbReference type="InterPro" id="IPR015915">
    <property type="entry name" value="Kelch-typ_b-propeller"/>
</dbReference>
<evidence type="ECO:0000313" key="4">
    <source>
        <dbReference type="Proteomes" id="UP000237105"/>
    </source>
</evidence>
<gene>
    <name evidence="3" type="ORF">PanWU01x14_343840</name>
</gene>
<accession>A0A2P5ADC3</accession>
<organism evidence="3 4">
    <name type="scientific">Parasponia andersonii</name>
    <name type="common">Sponia andersonii</name>
    <dbReference type="NCBI Taxonomy" id="3476"/>
    <lineage>
        <taxon>Eukaryota</taxon>
        <taxon>Viridiplantae</taxon>
        <taxon>Streptophyta</taxon>
        <taxon>Embryophyta</taxon>
        <taxon>Tracheophyta</taxon>
        <taxon>Spermatophyta</taxon>
        <taxon>Magnoliopsida</taxon>
        <taxon>eudicotyledons</taxon>
        <taxon>Gunneridae</taxon>
        <taxon>Pentapetalae</taxon>
        <taxon>rosids</taxon>
        <taxon>fabids</taxon>
        <taxon>Rosales</taxon>
        <taxon>Cannabaceae</taxon>
        <taxon>Parasponia</taxon>
    </lineage>
</organism>
<reference evidence="4" key="1">
    <citation type="submission" date="2016-06" db="EMBL/GenBank/DDBJ databases">
        <title>Parallel loss of symbiosis genes in relatives of nitrogen-fixing non-legume Parasponia.</title>
        <authorList>
            <person name="Van Velzen R."/>
            <person name="Holmer R."/>
            <person name="Bu F."/>
            <person name="Rutten L."/>
            <person name="Van Zeijl A."/>
            <person name="Liu W."/>
            <person name="Santuari L."/>
            <person name="Cao Q."/>
            <person name="Sharma T."/>
            <person name="Shen D."/>
            <person name="Roswanjaya Y."/>
            <person name="Wardhani T."/>
            <person name="Kalhor M.S."/>
            <person name="Jansen J."/>
            <person name="Van den Hoogen J."/>
            <person name="Gungor B."/>
            <person name="Hartog M."/>
            <person name="Hontelez J."/>
            <person name="Verver J."/>
            <person name="Yang W.-C."/>
            <person name="Schijlen E."/>
            <person name="Repin R."/>
            <person name="Schilthuizen M."/>
            <person name="Schranz E."/>
            <person name="Heidstra R."/>
            <person name="Miyata K."/>
            <person name="Fedorova E."/>
            <person name="Kohlen W."/>
            <person name="Bisseling T."/>
            <person name="Smit S."/>
            <person name="Geurts R."/>
        </authorList>
    </citation>
    <scope>NUCLEOTIDE SEQUENCE [LARGE SCALE GENOMIC DNA]</scope>
    <source>
        <strain evidence="4">cv. WU1-14</strain>
    </source>
</reference>
<dbReference type="STRING" id="3476.A0A2P5ADC3"/>
<dbReference type="AlphaFoldDB" id="A0A2P5ADC3"/>
<dbReference type="PROSITE" id="PS50181">
    <property type="entry name" value="FBOX"/>
    <property type="match status" value="1"/>
</dbReference>
<dbReference type="SMART" id="SM00256">
    <property type="entry name" value="FBOX"/>
    <property type="match status" value="1"/>
</dbReference>